<evidence type="ECO:0000313" key="2">
    <source>
        <dbReference type="EMBL" id="GGL38331.1"/>
    </source>
</evidence>
<proteinExistence type="predicted"/>
<comment type="caution">
    <text evidence="2">The sequence shown here is derived from an EMBL/GenBank/DDBJ whole genome shotgun (WGS) entry which is preliminary data.</text>
</comment>
<evidence type="ECO:0000256" key="1">
    <source>
        <dbReference type="SAM" id="MobiDB-lite"/>
    </source>
</evidence>
<dbReference type="Proteomes" id="UP000628840">
    <property type="component" value="Unassembled WGS sequence"/>
</dbReference>
<protein>
    <recommendedName>
        <fullName evidence="4">DUF5305 domain-containing protein</fullName>
    </recommendedName>
</protein>
<dbReference type="EMBL" id="BMPF01000003">
    <property type="protein sequence ID" value="GGL38331.1"/>
    <property type="molecule type" value="Genomic_DNA"/>
</dbReference>
<dbReference type="InterPro" id="IPR035185">
    <property type="entry name" value="DUF5305"/>
</dbReference>
<name>A0A830EWR9_9EURY</name>
<dbReference type="AlphaFoldDB" id="A0A830EWR9"/>
<evidence type="ECO:0000313" key="3">
    <source>
        <dbReference type="Proteomes" id="UP000628840"/>
    </source>
</evidence>
<keyword evidence="3" id="KW-1185">Reference proteome</keyword>
<feature type="region of interest" description="Disordered" evidence="1">
    <location>
        <begin position="202"/>
        <end position="222"/>
    </location>
</feature>
<organism evidence="2 3">
    <name type="scientific">Halarchaeum grantii</name>
    <dbReference type="NCBI Taxonomy" id="1193105"/>
    <lineage>
        <taxon>Archaea</taxon>
        <taxon>Methanobacteriati</taxon>
        <taxon>Methanobacteriota</taxon>
        <taxon>Stenosarchaea group</taxon>
        <taxon>Halobacteria</taxon>
        <taxon>Halobacteriales</taxon>
        <taxon>Halobacteriaceae</taxon>
    </lineage>
</organism>
<sequence>MLRLTYLLAKRGPQVALVLGVLALVAFGAAGWTATHPPTTDVTDRENAQRATLAFDANATVTENTSLYDSGTVLRDPAVIPREAPTLRMTATLASSNASFDSVTQTVTLVYSATRDGETFWTRRVPLTTRTASDTRALATPVAIDTERVRERLATHRADVGGAGTVSVAVRANATYTLAGYTGTVTERAPLTFHGDWYDAATPSNARDHDTPRTRTVPVPSARLVPPPALGGLGAVLALTAAGVLAWHRAYRPSLAAVAEDLHRHRYDAWISAGRVPPDTADAVVDVATLEDLVDVAIDVDGRVVHDAESGHYVVLTPAARYRYTPRANSTED</sequence>
<dbReference type="Pfam" id="PF17231">
    <property type="entry name" value="DUF5305"/>
    <property type="match status" value="1"/>
</dbReference>
<dbReference type="RefSeq" id="WP_188883838.1">
    <property type="nucleotide sequence ID" value="NZ_BMPF01000003.1"/>
</dbReference>
<dbReference type="OrthoDB" id="270764at2157"/>
<accession>A0A830EWR9</accession>
<gene>
    <name evidence="2" type="ORF">GCM10009037_22450</name>
</gene>
<evidence type="ECO:0008006" key="4">
    <source>
        <dbReference type="Google" id="ProtNLM"/>
    </source>
</evidence>
<reference evidence="2 3" key="1">
    <citation type="journal article" date="2019" name="Int. J. Syst. Evol. Microbiol.">
        <title>The Global Catalogue of Microorganisms (GCM) 10K type strain sequencing project: providing services to taxonomists for standard genome sequencing and annotation.</title>
        <authorList>
            <consortium name="The Broad Institute Genomics Platform"/>
            <consortium name="The Broad Institute Genome Sequencing Center for Infectious Disease"/>
            <person name="Wu L."/>
            <person name="Ma J."/>
        </authorList>
    </citation>
    <scope>NUCLEOTIDE SEQUENCE [LARGE SCALE GENOMIC DNA]</scope>
    <source>
        <strain evidence="2 3">JCM 19585</strain>
    </source>
</reference>